<sequence length="259" mass="30887">MNKSLLKHFCVLNVPIEDNPFVTINLFVSNYKDQSNTDSTFNETLCVGILDNIIKEEDIKNYFSKYGKIKCLNIVERKYLSNVFKIFSYCLYITFVDNDVIEKILSCTMQVDEYFTKNKQSPYLIHMSKNKLLNDVKKYYDNSYNLYNGRKIMINYITNLNKDNKLLKKKKDIVDEDGFIVVQRKTENPEFINSVFAETNDKVKSFKKKKNKKIHENFYLFRKKEKFNNSIGTFQKSKMNIKKNIMKRNNKKKSTRFKK</sequence>
<proteinExistence type="inferred from homology"/>
<evidence type="ECO:0000256" key="1">
    <source>
        <dbReference type="ARBA" id="ARBA00006110"/>
    </source>
</evidence>
<dbReference type="EMBL" id="KI925063">
    <property type="protein sequence ID" value="ETW19535.1"/>
    <property type="molecule type" value="Genomic_DNA"/>
</dbReference>
<dbReference type="AlphaFoldDB" id="A0A024VBF7"/>
<organism evidence="3 4">
    <name type="scientific">Plasmodium falciparum Vietnam Oak-Knoll</name>
    <name type="common">FVO</name>
    <dbReference type="NCBI Taxonomy" id="1036723"/>
    <lineage>
        <taxon>Eukaryota</taxon>
        <taxon>Sar</taxon>
        <taxon>Alveolata</taxon>
        <taxon>Apicomplexa</taxon>
        <taxon>Aconoidasida</taxon>
        <taxon>Haemosporida</taxon>
        <taxon>Plasmodiidae</taxon>
        <taxon>Plasmodium</taxon>
        <taxon>Plasmodium (Laverania)</taxon>
    </lineage>
</organism>
<dbReference type="InterPro" id="IPR040446">
    <property type="entry name" value="RRP7"/>
</dbReference>
<comment type="similarity">
    <text evidence="1">Belongs to the RRP7 family.</text>
</comment>
<feature type="domain" description="Ribosomal RNA-processing protein 7 C-terminal" evidence="2">
    <location>
        <begin position="151"/>
        <end position="253"/>
    </location>
</feature>
<gene>
    <name evidence="3" type="ORF">PFFVO_01563</name>
</gene>
<dbReference type="Pfam" id="PF12923">
    <property type="entry name" value="RRP7"/>
    <property type="match status" value="1"/>
</dbReference>
<dbReference type="PANTHER" id="PTHR13191:SF0">
    <property type="entry name" value="RIBOSOMAL RNA-PROCESSING PROTEIN 7 HOMOLOG A-RELATED"/>
    <property type="match status" value="1"/>
</dbReference>
<dbReference type="Proteomes" id="UP000030690">
    <property type="component" value="Unassembled WGS sequence"/>
</dbReference>
<dbReference type="GO" id="GO:0034456">
    <property type="term" value="C:UTP-C complex"/>
    <property type="evidence" value="ECO:0007669"/>
    <property type="project" value="TreeGrafter"/>
</dbReference>
<reference evidence="3 4" key="1">
    <citation type="submission" date="2013-02" db="EMBL/GenBank/DDBJ databases">
        <title>The Genome Annotation of Plasmodium falciparum Vietnam Oak-Knoll (FVO).</title>
        <authorList>
            <consortium name="The Broad Institute Genome Sequencing Platform"/>
            <consortium name="The Broad Institute Genome Sequencing Center for Infectious Disease"/>
            <person name="Neafsey D."/>
            <person name="Hoffman S."/>
            <person name="Volkman S."/>
            <person name="Rosenthal P."/>
            <person name="Walker B."/>
            <person name="Young S.K."/>
            <person name="Zeng Q."/>
            <person name="Gargeya S."/>
            <person name="Fitzgerald M."/>
            <person name="Haas B."/>
            <person name="Abouelleil A."/>
            <person name="Allen A.W."/>
            <person name="Alvarado L."/>
            <person name="Arachchi H.M."/>
            <person name="Berlin A.M."/>
            <person name="Chapman S.B."/>
            <person name="Gainer-Dewar J."/>
            <person name="Goldberg J."/>
            <person name="Griggs A."/>
            <person name="Gujja S."/>
            <person name="Hansen M."/>
            <person name="Howarth C."/>
            <person name="Imamovic A."/>
            <person name="Ireland A."/>
            <person name="Larimer J."/>
            <person name="McCowan C."/>
            <person name="Murphy C."/>
            <person name="Pearson M."/>
            <person name="Poon T.W."/>
            <person name="Priest M."/>
            <person name="Roberts A."/>
            <person name="Saif S."/>
            <person name="Shea T."/>
            <person name="Sisk P."/>
            <person name="Sykes S."/>
            <person name="Wortman J."/>
            <person name="Nusbaum C."/>
            <person name="Birren B."/>
        </authorList>
    </citation>
    <scope>NUCLEOTIDE SEQUENCE [LARGE SCALE GENOMIC DNA]</scope>
    <source>
        <strain evidence="4">Vietnam Oak-Knoll (FVO)</strain>
    </source>
</reference>
<dbReference type="SUPFAM" id="SSF54928">
    <property type="entry name" value="RNA-binding domain, RBD"/>
    <property type="match status" value="1"/>
</dbReference>
<dbReference type="FunFam" id="3.30.70.330:FF:000915">
    <property type="entry name" value="Uncharacterized protein"/>
    <property type="match status" value="1"/>
</dbReference>
<protein>
    <recommendedName>
        <fullName evidence="2">Ribosomal RNA-processing protein 7 C-terminal domain-containing protein</fullName>
    </recommendedName>
</protein>
<evidence type="ECO:0000259" key="2">
    <source>
        <dbReference type="Pfam" id="PF12923"/>
    </source>
</evidence>
<dbReference type="GO" id="GO:0006364">
    <property type="term" value="P:rRNA processing"/>
    <property type="evidence" value="ECO:0007669"/>
    <property type="project" value="TreeGrafter"/>
</dbReference>
<dbReference type="PANTHER" id="PTHR13191">
    <property type="entry name" value="RIBOSOMAL RNA PROCESSING PROTEIN 7-RELATED"/>
    <property type="match status" value="1"/>
</dbReference>
<dbReference type="InterPro" id="IPR012677">
    <property type="entry name" value="Nucleotide-bd_a/b_plait_sf"/>
</dbReference>
<dbReference type="Gene3D" id="3.30.70.330">
    <property type="match status" value="1"/>
</dbReference>
<name>A0A024VBF7_PLAFA</name>
<evidence type="ECO:0000313" key="3">
    <source>
        <dbReference type="EMBL" id="ETW19535.1"/>
    </source>
</evidence>
<evidence type="ECO:0000313" key="4">
    <source>
        <dbReference type="Proteomes" id="UP000030690"/>
    </source>
</evidence>
<dbReference type="InterPro" id="IPR035979">
    <property type="entry name" value="RBD_domain_sf"/>
</dbReference>
<dbReference type="GO" id="GO:0000028">
    <property type="term" value="P:ribosomal small subunit assembly"/>
    <property type="evidence" value="ECO:0007669"/>
    <property type="project" value="TreeGrafter"/>
</dbReference>
<accession>A0A024VBF7</accession>
<dbReference type="InterPro" id="IPR024326">
    <property type="entry name" value="RRP7_C"/>
</dbReference>
<dbReference type="OrthoDB" id="370341at2759"/>
<dbReference type="GO" id="GO:0003676">
    <property type="term" value="F:nucleic acid binding"/>
    <property type="evidence" value="ECO:0007669"/>
    <property type="project" value="InterPro"/>
</dbReference>
<reference evidence="3 4" key="2">
    <citation type="submission" date="2013-02" db="EMBL/GenBank/DDBJ databases">
        <title>The Genome Sequence of Plasmodium falciparum Vietnam Oak-Knoll (FVO).</title>
        <authorList>
            <consortium name="The Broad Institute Genome Sequencing Platform"/>
            <consortium name="The Broad Institute Genome Sequencing Center for Infectious Disease"/>
            <person name="Neafsey D."/>
            <person name="Cheeseman I."/>
            <person name="Volkman S."/>
            <person name="Adams J."/>
            <person name="Walker B."/>
            <person name="Young S.K."/>
            <person name="Zeng Q."/>
            <person name="Gargeya S."/>
            <person name="Fitzgerald M."/>
            <person name="Haas B."/>
            <person name="Abouelleil A."/>
            <person name="Alvarado L."/>
            <person name="Arachchi H.M."/>
            <person name="Berlin A.M."/>
            <person name="Chapman S.B."/>
            <person name="Dewar J."/>
            <person name="Goldberg J."/>
            <person name="Griggs A."/>
            <person name="Gujja S."/>
            <person name="Hansen M."/>
            <person name="Howarth C."/>
            <person name="Imamovic A."/>
            <person name="Larimer J."/>
            <person name="McCowan C."/>
            <person name="Murphy C."/>
            <person name="Neiman D."/>
            <person name="Pearson M."/>
            <person name="Priest M."/>
            <person name="Roberts A."/>
            <person name="Saif S."/>
            <person name="Shea T."/>
            <person name="Sisk P."/>
            <person name="Sykes S."/>
            <person name="Wortman J."/>
            <person name="Nusbaum C."/>
            <person name="Birren B."/>
        </authorList>
    </citation>
    <scope>NUCLEOTIDE SEQUENCE [LARGE SCALE GENOMIC DNA]</scope>
    <source>
        <strain evidence="4">Vietnam Oak-Knoll (FVO)</strain>
    </source>
</reference>
<dbReference type="GO" id="GO:0032545">
    <property type="term" value="C:CURI complex"/>
    <property type="evidence" value="ECO:0007669"/>
    <property type="project" value="TreeGrafter"/>
</dbReference>